<dbReference type="InterPro" id="IPR011249">
    <property type="entry name" value="Metalloenz_LuxS/M16"/>
</dbReference>
<dbReference type="Proteomes" id="UP001152518">
    <property type="component" value="Unassembled WGS sequence"/>
</dbReference>
<dbReference type="RefSeq" id="WP_279255268.1">
    <property type="nucleotide sequence ID" value="NZ_SUNE01000007.1"/>
</dbReference>
<gene>
    <name evidence="2" type="ORF">E2650_12445</name>
</gene>
<feature type="domain" description="Peptidase M16 C-terminal" evidence="1">
    <location>
        <begin position="265"/>
        <end position="411"/>
    </location>
</feature>
<protein>
    <submittedName>
        <fullName evidence="2">Insulinase family protein</fullName>
    </submittedName>
</protein>
<dbReference type="InterPro" id="IPR007863">
    <property type="entry name" value="Peptidase_M16_C"/>
</dbReference>
<proteinExistence type="predicted"/>
<dbReference type="AlphaFoldDB" id="A0AAW6QX25"/>
<organism evidence="2">
    <name type="scientific">Shewanella xiamenensis</name>
    <dbReference type="NCBI Taxonomy" id="332186"/>
    <lineage>
        <taxon>Bacteria</taxon>
        <taxon>Pseudomonadati</taxon>
        <taxon>Pseudomonadota</taxon>
        <taxon>Gammaproteobacteria</taxon>
        <taxon>Alteromonadales</taxon>
        <taxon>Shewanellaceae</taxon>
        <taxon>Shewanella</taxon>
    </lineage>
</organism>
<dbReference type="Gene3D" id="3.30.830.10">
    <property type="entry name" value="Metalloenzyme, LuxS/M16 peptidase-like"/>
    <property type="match status" value="1"/>
</dbReference>
<comment type="caution">
    <text evidence="2">The sequence shown here is derived from an EMBL/GenBank/DDBJ whole genome shotgun (WGS) entry which is preliminary data.</text>
</comment>
<dbReference type="Pfam" id="PF05193">
    <property type="entry name" value="Peptidase_M16_C"/>
    <property type="match status" value="1"/>
</dbReference>
<reference evidence="2" key="2">
    <citation type="submission" date="2019-04" db="EMBL/GenBank/DDBJ databases">
        <authorList>
            <person name="Zou H."/>
        </authorList>
    </citation>
    <scope>NUCLEOTIDE SEQUENCE</scope>
    <source>
        <strain evidence="2">2015oxa</strain>
    </source>
</reference>
<evidence type="ECO:0000313" key="2">
    <source>
        <dbReference type="EMBL" id="MDG5900682.1"/>
    </source>
</evidence>
<sequence>MMKTFRYNCLIPTSRLSNALQTMSIGLIAVILGACQQTPLSFTPTQAPSLANFDTQPNLPQVGNIYLPNEQPFIDVTPNGVTLPYQLQRTTSATQNLSNRMSLVAISPTIPFDNPDILQVAFQEKARSLALTQADACLETFETRVTLHSINISLTCPASANHLYQLLIQFWQPDAFSETAAIDIDNIRRQLKLNKHLNAFSGAEIDKVWRDKLLGTAHPYNKSINNDALFDSLSLSELSRLQQRTFAQANWQLFLPNHAQTEFDIKQSLSQWPTRINTHSSSHLINTQKPPQSRTLYLIDAPGSVQTQVRIGYALDDKHLSAQDMPLACRSLAALLGRSFSGRLYYDLREKRGLTYGIYGQCANAPLSTSIKFYGSTAIEHTGAFVVGILDHLKLLASTPSSEGELAALKTYLIGEALLTQDNPNLSETQFIHQQVLRLDPQSIQAINLKLQALSPNQLMQLAQQAFYGEPLIILRGDVAKISADLSAKLPGWQLEEVKVND</sequence>
<name>A0AAW6QX25_9GAMM</name>
<dbReference type="PROSITE" id="PS51257">
    <property type="entry name" value="PROKAR_LIPOPROTEIN"/>
    <property type="match status" value="1"/>
</dbReference>
<reference evidence="2" key="1">
    <citation type="journal article" date="2019" name="Int J Environ Res Public Health">
        <title>Characterization of Chromosome-Mediated BlaOXA-894 in Shewanella xiamenensis Isolated from Pig Wastewater.</title>
        <authorList>
            <person name="Zou H."/>
            <person name="Zhou Z."/>
            <person name="Xia H."/>
            <person name="Zhao Q."/>
            <person name="Li X."/>
        </authorList>
    </citation>
    <scope>NUCLEOTIDE SEQUENCE</scope>
    <source>
        <strain evidence="2">2015oxa</strain>
    </source>
</reference>
<dbReference type="EMBL" id="SUNE01000007">
    <property type="protein sequence ID" value="MDG5900682.1"/>
    <property type="molecule type" value="Genomic_DNA"/>
</dbReference>
<accession>A0AAW6QX25</accession>
<evidence type="ECO:0000259" key="1">
    <source>
        <dbReference type="Pfam" id="PF05193"/>
    </source>
</evidence>
<dbReference type="SUPFAM" id="SSF63411">
    <property type="entry name" value="LuxS/MPP-like metallohydrolase"/>
    <property type="match status" value="1"/>
</dbReference>
<dbReference type="GO" id="GO:0046872">
    <property type="term" value="F:metal ion binding"/>
    <property type="evidence" value="ECO:0007669"/>
    <property type="project" value="InterPro"/>
</dbReference>